<gene>
    <name evidence="7" type="ORF">M9458_020690</name>
</gene>
<feature type="compositionally biased region" description="Basic and acidic residues" evidence="5">
    <location>
        <begin position="44"/>
        <end position="55"/>
    </location>
</feature>
<dbReference type="EMBL" id="JAMKFB020000009">
    <property type="protein sequence ID" value="KAL0184994.1"/>
    <property type="molecule type" value="Genomic_DNA"/>
</dbReference>
<dbReference type="InterPro" id="IPR001487">
    <property type="entry name" value="Bromodomain"/>
</dbReference>
<evidence type="ECO:0000256" key="2">
    <source>
        <dbReference type="ARBA" id="ARBA00023117"/>
    </source>
</evidence>
<reference evidence="7 8" key="1">
    <citation type="submission" date="2024-05" db="EMBL/GenBank/DDBJ databases">
        <title>Genome sequencing and assembly of Indian major carp, Cirrhinus mrigala (Hamilton, 1822).</title>
        <authorList>
            <person name="Mohindra V."/>
            <person name="Chowdhury L.M."/>
            <person name="Lal K."/>
            <person name="Jena J.K."/>
        </authorList>
    </citation>
    <scope>NUCLEOTIDE SEQUENCE [LARGE SCALE GENOMIC DNA]</scope>
    <source>
        <strain evidence="7">CM1030</strain>
        <tissue evidence="7">Blood</tissue>
    </source>
</reference>
<keyword evidence="8" id="KW-1185">Reference proteome</keyword>
<evidence type="ECO:0000259" key="6">
    <source>
        <dbReference type="PROSITE" id="PS50014"/>
    </source>
</evidence>
<accession>A0ABD0QFV6</accession>
<feature type="non-terminal residue" evidence="7">
    <location>
        <position position="1"/>
    </location>
</feature>
<feature type="non-terminal residue" evidence="7">
    <location>
        <position position="135"/>
    </location>
</feature>
<evidence type="ECO:0000256" key="3">
    <source>
        <dbReference type="ARBA" id="ARBA00023242"/>
    </source>
</evidence>
<evidence type="ECO:0000256" key="1">
    <source>
        <dbReference type="ARBA" id="ARBA00004123"/>
    </source>
</evidence>
<dbReference type="PANTHER" id="PTHR45915">
    <property type="entry name" value="TRANSCRIPTION INTERMEDIARY FACTOR"/>
    <property type="match status" value="1"/>
</dbReference>
<protein>
    <recommendedName>
        <fullName evidence="6">Bromo domain-containing protein</fullName>
    </recommendedName>
</protein>
<evidence type="ECO:0000313" key="7">
    <source>
        <dbReference type="EMBL" id="KAL0184994.1"/>
    </source>
</evidence>
<comment type="subcellular location">
    <subcellularLocation>
        <location evidence="1">Nucleus</location>
    </subcellularLocation>
</comment>
<feature type="compositionally biased region" description="Polar residues" evidence="5">
    <location>
        <begin position="1"/>
        <end position="11"/>
    </location>
</feature>
<dbReference type="Gene3D" id="1.20.920.10">
    <property type="entry name" value="Bromodomain-like"/>
    <property type="match status" value="1"/>
</dbReference>
<evidence type="ECO:0000256" key="4">
    <source>
        <dbReference type="PROSITE-ProRule" id="PRU00035"/>
    </source>
</evidence>
<dbReference type="InterPro" id="IPR036427">
    <property type="entry name" value="Bromodomain-like_sf"/>
</dbReference>
<comment type="caution">
    <text evidence="7">The sequence shown here is derived from an EMBL/GenBank/DDBJ whole genome shotgun (WGS) entry which is preliminary data.</text>
</comment>
<dbReference type="PRINTS" id="PR00503">
    <property type="entry name" value="BROMODOMAIN"/>
</dbReference>
<evidence type="ECO:0000313" key="8">
    <source>
        <dbReference type="Proteomes" id="UP001529510"/>
    </source>
</evidence>
<proteinExistence type="predicted"/>
<sequence>TKKPLNRSSGSLKKPAEAKRQGKPSVAGDSEDDSGSANSTPKKVSKEMKKRKTEENPSANPVKQESPACVKKPKTAREDSKDLAMCRILLAELESHQDAGPFLTPVNPKSVPGYRKIIKKPMDFSTIRDKLTNSL</sequence>
<organism evidence="7 8">
    <name type="scientific">Cirrhinus mrigala</name>
    <name type="common">Mrigala</name>
    <dbReference type="NCBI Taxonomy" id="683832"/>
    <lineage>
        <taxon>Eukaryota</taxon>
        <taxon>Metazoa</taxon>
        <taxon>Chordata</taxon>
        <taxon>Craniata</taxon>
        <taxon>Vertebrata</taxon>
        <taxon>Euteleostomi</taxon>
        <taxon>Actinopterygii</taxon>
        <taxon>Neopterygii</taxon>
        <taxon>Teleostei</taxon>
        <taxon>Ostariophysi</taxon>
        <taxon>Cypriniformes</taxon>
        <taxon>Cyprinidae</taxon>
        <taxon>Labeoninae</taxon>
        <taxon>Labeonini</taxon>
        <taxon>Cirrhinus</taxon>
    </lineage>
</organism>
<feature type="domain" description="Bromo" evidence="6">
    <location>
        <begin position="94"/>
        <end position="135"/>
    </location>
</feature>
<keyword evidence="3" id="KW-0539">Nucleus</keyword>
<dbReference type="AlphaFoldDB" id="A0ABD0QFV6"/>
<dbReference type="PROSITE" id="PS50014">
    <property type="entry name" value="BROMODOMAIN_2"/>
    <property type="match status" value="1"/>
</dbReference>
<dbReference type="PANTHER" id="PTHR45915:SF1">
    <property type="entry name" value="BROMODOMAIN ADJACENT TO ZINC FINGER DOMAIN PROTEIN 2B"/>
    <property type="match status" value="1"/>
</dbReference>
<dbReference type="SUPFAM" id="SSF47370">
    <property type="entry name" value="Bromodomain"/>
    <property type="match status" value="1"/>
</dbReference>
<name>A0ABD0QFV6_CIRMR</name>
<evidence type="ECO:0000256" key="5">
    <source>
        <dbReference type="SAM" id="MobiDB-lite"/>
    </source>
</evidence>
<keyword evidence="2 4" id="KW-0103">Bromodomain</keyword>
<dbReference type="Proteomes" id="UP001529510">
    <property type="component" value="Unassembled WGS sequence"/>
</dbReference>
<feature type="region of interest" description="Disordered" evidence="5">
    <location>
        <begin position="1"/>
        <end position="80"/>
    </location>
</feature>
<dbReference type="GO" id="GO:0005634">
    <property type="term" value="C:nucleus"/>
    <property type="evidence" value="ECO:0007669"/>
    <property type="project" value="UniProtKB-SubCell"/>
</dbReference>
<dbReference type="Pfam" id="PF00439">
    <property type="entry name" value="Bromodomain"/>
    <property type="match status" value="1"/>
</dbReference>